<dbReference type="Proteomes" id="UP000238338">
    <property type="component" value="Unassembled WGS sequence"/>
</dbReference>
<gene>
    <name evidence="2" type="ORF">LX70_02149</name>
</gene>
<dbReference type="InterPro" id="IPR054382">
    <property type="entry name" value="wHTH_alphaproteobact"/>
</dbReference>
<dbReference type="AlphaFoldDB" id="A0A2S8S6Z0"/>
<comment type="caution">
    <text evidence="2">The sequence shown here is derived from an EMBL/GenBank/DDBJ whole genome shotgun (WGS) entry which is preliminary data.</text>
</comment>
<dbReference type="RefSeq" id="WP_105514757.1">
    <property type="nucleotide sequence ID" value="NZ_PVEP01000004.1"/>
</dbReference>
<evidence type="ECO:0000313" key="2">
    <source>
        <dbReference type="EMBL" id="PQV56577.1"/>
    </source>
</evidence>
<name>A0A2S8S6Z0_9RHOB</name>
<evidence type="ECO:0000259" key="1">
    <source>
        <dbReference type="Pfam" id="PF22324"/>
    </source>
</evidence>
<dbReference type="EMBL" id="PVEP01000004">
    <property type="protein sequence ID" value="PQV56577.1"/>
    <property type="molecule type" value="Genomic_DNA"/>
</dbReference>
<protein>
    <recommendedName>
        <fullName evidence="1">Winged helix domain-containing protein</fullName>
    </recommendedName>
</protein>
<evidence type="ECO:0000313" key="3">
    <source>
        <dbReference type="Proteomes" id="UP000238338"/>
    </source>
</evidence>
<dbReference type="Pfam" id="PF22324">
    <property type="entry name" value="HTH_91"/>
    <property type="match status" value="1"/>
</dbReference>
<feature type="domain" description="Winged helix" evidence="1">
    <location>
        <begin position="25"/>
        <end position="98"/>
    </location>
</feature>
<reference evidence="2 3" key="1">
    <citation type="submission" date="2018-02" db="EMBL/GenBank/DDBJ databases">
        <title>Genomic Encyclopedia of Archaeal and Bacterial Type Strains, Phase II (KMG-II): from individual species to whole genera.</title>
        <authorList>
            <person name="Goeker M."/>
        </authorList>
    </citation>
    <scope>NUCLEOTIDE SEQUENCE [LARGE SCALE GENOMIC DNA]</scope>
    <source>
        <strain evidence="2 3">DSM 18921</strain>
    </source>
</reference>
<sequence>MKNQHDKWGKAQYAVTAPDGTGTIIIVNGRERWALECLIEAGVDGCTPIKNPAPRWSHYVWLLRGDGVEIETIHEPHDGPFPGTHARYVLRSKVDPVQAIGEAA</sequence>
<organism evidence="2 3">
    <name type="scientific">Albidovulum denitrificans</name>
    <dbReference type="NCBI Taxonomy" id="404881"/>
    <lineage>
        <taxon>Bacteria</taxon>
        <taxon>Pseudomonadati</taxon>
        <taxon>Pseudomonadota</taxon>
        <taxon>Alphaproteobacteria</taxon>
        <taxon>Rhodobacterales</taxon>
        <taxon>Paracoccaceae</taxon>
        <taxon>Albidovulum</taxon>
    </lineage>
</organism>
<dbReference type="OrthoDB" id="7211172at2"/>
<proteinExistence type="predicted"/>
<accession>A0A2S8S6Z0</accession>
<keyword evidence="3" id="KW-1185">Reference proteome</keyword>